<gene>
    <name evidence="1" type="ORF">DPMN_055523</name>
</gene>
<sequence>MKIGSATGFTRSMVDILLKEAIKQGFKPEMSLIQNELVNAHNILANPQNEMMYAQN</sequence>
<protein>
    <submittedName>
        <fullName evidence="1">Uncharacterized protein</fullName>
    </submittedName>
</protein>
<organism evidence="1 2">
    <name type="scientific">Dreissena polymorpha</name>
    <name type="common">Zebra mussel</name>
    <name type="synonym">Mytilus polymorpha</name>
    <dbReference type="NCBI Taxonomy" id="45954"/>
    <lineage>
        <taxon>Eukaryota</taxon>
        <taxon>Metazoa</taxon>
        <taxon>Spiralia</taxon>
        <taxon>Lophotrochozoa</taxon>
        <taxon>Mollusca</taxon>
        <taxon>Bivalvia</taxon>
        <taxon>Autobranchia</taxon>
        <taxon>Heteroconchia</taxon>
        <taxon>Euheterodonta</taxon>
        <taxon>Imparidentia</taxon>
        <taxon>Neoheterodontei</taxon>
        <taxon>Myida</taxon>
        <taxon>Dreissenoidea</taxon>
        <taxon>Dreissenidae</taxon>
        <taxon>Dreissena</taxon>
    </lineage>
</organism>
<accession>A0A9D4HQQ6</accession>
<dbReference type="Proteomes" id="UP000828390">
    <property type="component" value="Unassembled WGS sequence"/>
</dbReference>
<proteinExistence type="predicted"/>
<dbReference type="AlphaFoldDB" id="A0A9D4HQQ6"/>
<dbReference type="Gene3D" id="3.40.50.1000">
    <property type="entry name" value="HAD superfamily/HAD-like"/>
    <property type="match status" value="1"/>
</dbReference>
<reference evidence="1" key="2">
    <citation type="submission" date="2020-11" db="EMBL/GenBank/DDBJ databases">
        <authorList>
            <person name="McCartney M.A."/>
            <person name="Auch B."/>
            <person name="Kono T."/>
            <person name="Mallez S."/>
            <person name="Becker A."/>
            <person name="Gohl D.M."/>
            <person name="Silverstein K.A.T."/>
            <person name="Koren S."/>
            <person name="Bechman K.B."/>
            <person name="Herman A."/>
            <person name="Abrahante J.E."/>
            <person name="Garbe J."/>
        </authorList>
    </citation>
    <scope>NUCLEOTIDE SEQUENCE</scope>
    <source>
        <strain evidence="1">Duluth1</strain>
        <tissue evidence="1">Whole animal</tissue>
    </source>
</reference>
<dbReference type="InterPro" id="IPR023214">
    <property type="entry name" value="HAD_sf"/>
</dbReference>
<keyword evidence="2" id="KW-1185">Reference proteome</keyword>
<evidence type="ECO:0000313" key="2">
    <source>
        <dbReference type="Proteomes" id="UP000828390"/>
    </source>
</evidence>
<evidence type="ECO:0000313" key="1">
    <source>
        <dbReference type="EMBL" id="KAH3729552.1"/>
    </source>
</evidence>
<dbReference type="EMBL" id="JAIWYP010000012">
    <property type="protein sequence ID" value="KAH3729552.1"/>
    <property type="molecule type" value="Genomic_DNA"/>
</dbReference>
<comment type="caution">
    <text evidence="1">The sequence shown here is derived from an EMBL/GenBank/DDBJ whole genome shotgun (WGS) entry which is preliminary data.</text>
</comment>
<name>A0A9D4HQQ6_DREPO</name>
<reference evidence="1" key="1">
    <citation type="journal article" date="2019" name="bioRxiv">
        <title>The Genome of the Zebra Mussel, Dreissena polymorpha: A Resource for Invasive Species Research.</title>
        <authorList>
            <person name="McCartney M.A."/>
            <person name="Auch B."/>
            <person name="Kono T."/>
            <person name="Mallez S."/>
            <person name="Zhang Y."/>
            <person name="Obille A."/>
            <person name="Becker A."/>
            <person name="Abrahante J.E."/>
            <person name="Garbe J."/>
            <person name="Badalamenti J.P."/>
            <person name="Herman A."/>
            <person name="Mangelson H."/>
            <person name="Liachko I."/>
            <person name="Sullivan S."/>
            <person name="Sone E.D."/>
            <person name="Koren S."/>
            <person name="Silverstein K.A.T."/>
            <person name="Beckman K.B."/>
            <person name="Gohl D.M."/>
        </authorList>
    </citation>
    <scope>NUCLEOTIDE SEQUENCE</scope>
    <source>
        <strain evidence="1">Duluth1</strain>
        <tissue evidence="1">Whole animal</tissue>
    </source>
</reference>